<dbReference type="NCBIfam" id="NF047719">
    <property type="entry name" value="SCO6745_fam_HTH"/>
    <property type="match status" value="1"/>
</dbReference>
<dbReference type="Proteomes" id="UP000308705">
    <property type="component" value="Unassembled WGS sequence"/>
</dbReference>
<evidence type="ECO:0008006" key="3">
    <source>
        <dbReference type="Google" id="ProtNLM"/>
    </source>
</evidence>
<dbReference type="InterPro" id="IPR054058">
    <property type="entry name" value="HTH_67"/>
</dbReference>
<dbReference type="RefSeq" id="WP_137247001.1">
    <property type="nucleotide sequence ID" value="NZ_SZQA01000008.1"/>
</dbReference>
<name>A0A4U3MKN7_9ACTN</name>
<dbReference type="OrthoDB" id="3820010at2"/>
<reference evidence="1 2" key="1">
    <citation type="submission" date="2019-04" db="EMBL/GenBank/DDBJ databases">
        <title>Herbidospora sp. NEAU-GS14.nov., a novel actinomycete isolated from soil.</title>
        <authorList>
            <person name="Han L."/>
        </authorList>
    </citation>
    <scope>NUCLEOTIDE SEQUENCE [LARGE SCALE GENOMIC DNA]</scope>
    <source>
        <strain evidence="1 2">NEAU-GS14</strain>
    </source>
</reference>
<dbReference type="EMBL" id="SZQA01000008">
    <property type="protein sequence ID" value="TKK89084.1"/>
    <property type="molecule type" value="Genomic_DNA"/>
</dbReference>
<evidence type="ECO:0000313" key="1">
    <source>
        <dbReference type="EMBL" id="TKK89084.1"/>
    </source>
</evidence>
<keyword evidence="2" id="KW-1185">Reference proteome</keyword>
<evidence type="ECO:0000313" key="2">
    <source>
        <dbReference type="Proteomes" id="UP000308705"/>
    </source>
</evidence>
<sequence>MYKKAIGALGGRFMISREVKALCDEHGLGRWEMYFRGRCGVLGEVHPDVVLAAAPFFEPGFVRATWENGRSLPAEKAAVLFAGACAAWGRRNLDFDGAGRLADLLTKATSSASAAAAPLFAGWRALPLPDDGPGRAAHALQVAREHRGGMHAVAVAAARLDLLMATIVGSDESGAPLSYESTAEVARFLSWPEPYPVPAEEDLAKRAHAEELTDALVAPAYEVLTDGEAAELGELLREAQATVN</sequence>
<accession>A0A4U3MKN7</accession>
<dbReference type="AlphaFoldDB" id="A0A4U3MKN7"/>
<proteinExistence type="predicted"/>
<dbReference type="Pfam" id="PF21863">
    <property type="entry name" value="HTH_67"/>
    <property type="match status" value="1"/>
</dbReference>
<protein>
    <recommendedName>
        <fullName evidence="3">EvbL</fullName>
    </recommendedName>
</protein>
<gene>
    <name evidence="1" type="ORF">FDA94_11285</name>
</gene>
<comment type="caution">
    <text evidence="1">The sequence shown here is derived from an EMBL/GenBank/DDBJ whole genome shotgun (WGS) entry which is preliminary data.</text>
</comment>
<organism evidence="1 2">
    <name type="scientific">Herbidospora galbida</name>
    <dbReference type="NCBI Taxonomy" id="2575442"/>
    <lineage>
        <taxon>Bacteria</taxon>
        <taxon>Bacillati</taxon>
        <taxon>Actinomycetota</taxon>
        <taxon>Actinomycetes</taxon>
        <taxon>Streptosporangiales</taxon>
        <taxon>Streptosporangiaceae</taxon>
        <taxon>Herbidospora</taxon>
    </lineage>
</organism>